<dbReference type="Proteomes" id="UP000076574">
    <property type="component" value="Unassembled WGS sequence"/>
</dbReference>
<dbReference type="STRING" id="943830.A4A58_03475"/>
<feature type="transmembrane region" description="Helical" evidence="1">
    <location>
        <begin position="126"/>
        <end position="146"/>
    </location>
</feature>
<feature type="transmembrane region" description="Helical" evidence="1">
    <location>
        <begin position="268"/>
        <end position="286"/>
    </location>
</feature>
<organism evidence="3">
    <name type="scientific">Tardiphaga robiniae</name>
    <dbReference type="NCBI Taxonomy" id="943830"/>
    <lineage>
        <taxon>Bacteria</taxon>
        <taxon>Pseudomonadati</taxon>
        <taxon>Pseudomonadota</taxon>
        <taxon>Alphaproteobacteria</taxon>
        <taxon>Hyphomicrobiales</taxon>
        <taxon>Nitrobacteraceae</taxon>
        <taxon>Tardiphaga</taxon>
    </lineage>
</organism>
<evidence type="ECO:0000313" key="4">
    <source>
        <dbReference type="EMBL" id="KZD25488.1"/>
    </source>
</evidence>
<feature type="transmembrane region" description="Helical" evidence="1">
    <location>
        <begin position="153"/>
        <end position="179"/>
    </location>
</feature>
<reference evidence="3" key="1">
    <citation type="submission" date="2015-10" db="EMBL/GenBank/DDBJ databases">
        <title>Evolution marks in rhizobial microsymbionts genomes from the relict species Vavilovia formosa (Stev.) Fed.</title>
        <authorList>
            <person name="Kopat V."/>
        </authorList>
    </citation>
    <scope>NUCLEOTIDE SEQUENCE</scope>
    <source>
        <strain evidence="3">Vaf-07</strain>
    </source>
</reference>
<dbReference type="OrthoDB" id="9767863at2"/>
<keyword evidence="5" id="KW-1185">Reference proteome</keyword>
<evidence type="ECO:0000313" key="5">
    <source>
        <dbReference type="Proteomes" id="UP000076574"/>
    </source>
</evidence>
<dbReference type="GO" id="GO:0016020">
    <property type="term" value="C:membrane"/>
    <property type="evidence" value="ECO:0007669"/>
    <property type="project" value="TreeGrafter"/>
</dbReference>
<feature type="transmembrane region" description="Helical" evidence="1">
    <location>
        <begin position="185"/>
        <end position="202"/>
    </location>
</feature>
<dbReference type="GO" id="GO:0000271">
    <property type="term" value="P:polysaccharide biosynthetic process"/>
    <property type="evidence" value="ECO:0007669"/>
    <property type="project" value="TreeGrafter"/>
</dbReference>
<evidence type="ECO:0000313" key="3">
    <source>
        <dbReference type="EMBL" id="AMH39517.1"/>
    </source>
</evidence>
<dbReference type="EMBL" id="KT955714">
    <property type="protein sequence ID" value="AMH39517.1"/>
    <property type="molecule type" value="Genomic_DNA"/>
</dbReference>
<feature type="transmembrane region" description="Helical" evidence="1">
    <location>
        <begin position="7"/>
        <end position="26"/>
    </location>
</feature>
<dbReference type="Pfam" id="PF01757">
    <property type="entry name" value="Acyl_transf_3"/>
    <property type="match status" value="1"/>
</dbReference>
<name>A0A120MG43_9BRAD</name>
<dbReference type="PANTHER" id="PTHR23028">
    <property type="entry name" value="ACETYLTRANSFERASE"/>
    <property type="match status" value="1"/>
</dbReference>
<dbReference type="PANTHER" id="PTHR23028:SF131">
    <property type="entry name" value="BLR2367 PROTEIN"/>
    <property type="match status" value="1"/>
</dbReference>
<keyword evidence="1" id="KW-1133">Transmembrane helix</keyword>
<sequence>MLSNLQVLRGIAALGVVFFHTGYKFAGDWHTEFFGVSTFFVISGFIMCFITRKGADDFLAKRLERIAPLYWLCTAVLLVVMFGSALLEAATWAKPLDGRSSEPLWAYVGRSLMFAPIGDKYPILNVGWSLNYEVYFYLIFAAALAISRRLAPLIVVGCLVALNYAAAAVCTAAACHYLSFDYTQFFIAGIAIFYALQVFAPAAPQRSIVWIGAALVTLCYGSQFVGPLWANSVTPSVYMALAAAAPVVIVASALFVEYAGGAITWQPLILIGDASYAIYLTHPIVFEVMKTSNERWLQLPTPEASTMMMLCYVAIAGGAGIIVHLTIENPLLRVIRRRRQPGIKTRVSGSGLDAVGRQHQAA</sequence>
<keyword evidence="1" id="KW-0472">Membrane</keyword>
<dbReference type="RefSeq" id="WP_068729793.1">
    <property type="nucleotide sequence ID" value="NZ_LVYV01000001.1"/>
</dbReference>
<accession>A0A120MG43</accession>
<feature type="transmembrane region" description="Helical" evidence="1">
    <location>
        <begin position="32"/>
        <end position="50"/>
    </location>
</feature>
<keyword evidence="1" id="KW-0812">Transmembrane</keyword>
<feature type="transmembrane region" description="Helical" evidence="1">
    <location>
        <begin position="209"/>
        <end position="230"/>
    </location>
</feature>
<feature type="transmembrane region" description="Helical" evidence="1">
    <location>
        <begin position="306"/>
        <end position="327"/>
    </location>
</feature>
<dbReference type="GO" id="GO:0016747">
    <property type="term" value="F:acyltransferase activity, transferring groups other than amino-acyl groups"/>
    <property type="evidence" value="ECO:0007669"/>
    <property type="project" value="InterPro"/>
</dbReference>
<protein>
    <submittedName>
        <fullName evidence="3">Exopolysaccharide production protein ExoZ</fullName>
    </submittedName>
</protein>
<evidence type="ECO:0000259" key="2">
    <source>
        <dbReference type="Pfam" id="PF01757"/>
    </source>
</evidence>
<feature type="transmembrane region" description="Helical" evidence="1">
    <location>
        <begin position="236"/>
        <end position="256"/>
    </location>
</feature>
<gene>
    <name evidence="3" type="primary">exoZ</name>
    <name evidence="4" type="ORF">A4A58_03475</name>
    <name evidence="3" type="ORF">PROKKA_00705</name>
</gene>
<dbReference type="InterPro" id="IPR002656">
    <property type="entry name" value="Acyl_transf_3_dom"/>
</dbReference>
<evidence type="ECO:0000256" key="1">
    <source>
        <dbReference type="SAM" id="Phobius"/>
    </source>
</evidence>
<feature type="domain" description="Acyltransferase 3" evidence="2">
    <location>
        <begin position="4"/>
        <end position="315"/>
    </location>
</feature>
<proteinExistence type="predicted"/>
<dbReference type="EMBL" id="LVYV01000001">
    <property type="protein sequence ID" value="KZD25488.1"/>
    <property type="molecule type" value="Genomic_DNA"/>
</dbReference>
<feature type="transmembrane region" description="Helical" evidence="1">
    <location>
        <begin position="70"/>
        <end position="93"/>
    </location>
</feature>
<dbReference type="AlphaFoldDB" id="A0A120MG43"/>
<dbReference type="InterPro" id="IPR050879">
    <property type="entry name" value="Acyltransferase_3"/>
</dbReference>
<reference evidence="4 5" key="2">
    <citation type="submission" date="2016-03" db="EMBL/GenBank/DDBJ databases">
        <title>Microsymbionts genomes from the relict species Vavilovia formosa (Stev.) Fed.</title>
        <authorList>
            <person name="Kopat V."/>
            <person name="Chirak E."/>
            <person name="Kimeklis A."/>
            <person name="Andronov E."/>
        </authorList>
    </citation>
    <scope>NUCLEOTIDE SEQUENCE [LARGE SCALE GENOMIC DNA]</scope>
    <source>
        <strain evidence="4 5">Vaf07</strain>
    </source>
</reference>